<comment type="caution">
    <text evidence="2">The sequence shown here is derived from an EMBL/GenBank/DDBJ whole genome shotgun (WGS) entry which is preliminary data.</text>
</comment>
<evidence type="ECO:0000256" key="1">
    <source>
        <dbReference type="SAM" id="MobiDB-lite"/>
    </source>
</evidence>
<reference evidence="2" key="1">
    <citation type="submission" date="2020-11" db="EMBL/GenBank/DDBJ databases">
        <authorList>
            <consortium name="DOE Joint Genome Institute"/>
            <person name="Ahrendt S."/>
            <person name="Riley R."/>
            <person name="Andreopoulos W."/>
            <person name="Labutti K."/>
            <person name="Pangilinan J."/>
            <person name="Ruiz-Duenas F.J."/>
            <person name="Barrasa J.M."/>
            <person name="Sanchez-Garcia M."/>
            <person name="Camarero S."/>
            <person name="Miyauchi S."/>
            <person name="Serrano A."/>
            <person name="Linde D."/>
            <person name="Babiker R."/>
            <person name="Drula E."/>
            <person name="Ayuso-Fernandez I."/>
            <person name="Pacheco R."/>
            <person name="Padilla G."/>
            <person name="Ferreira P."/>
            <person name="Barriuso J."/>
            <person name="Kellner H."/>
            <person name="Castanera R."/>
            <person name="Alfaro M."/>
            <person name="Ramirez L."/>
            <person name="Pisabarro A.G."/>
            <person name="Kuo A."/>
            <person name="Tritt A."/>
            <person name="Lipzen A."/>
            <person name="He G."/>
            <person name="Yan M."/>
            <person name="Ng V."/>
            <person name="Cullen D."/>
            <person name="Martin F."/>
            <person name="Rosso M.-N."/>
            <person name="Henrissat B."/>
            <person name="Hibbett D."/>
            <person name="Martinez A.T."/>
            <person name="Grigoriev I.V."/>
        </authorList>
    </citation>
    <scope>NUCLEOTIDE SEQUENCE</scope>
    <source>
        <strain evidence="2">CIRM-BRFM 674</strain>
    </source>
</reference>
<feature type="compositionally biased region" description="Basic and acidic residues" evidence="1">
    <location>
        <begin position="1"/>
        <end position="11"/>
    </location>
</feature>
<evidence type="ECO:0000313" key="3">
    <source>
        <dbReference type="Proteomes" id="UP000807469"/>
    </source>
</evidence>
<keyword evidence="3" id="KW-1185">Reference proteome</keyword>
<protein>
    <submittedName>
        <fullName evidence="2">Uncharacterized protein</fullName>
    </submittedName>
</protein>
<proteinExistence type="predicted"/>
<feature type="region of interest" description="Disordered" evidence="1">
    <location>
        <begin position="45"/>
        <end position="68"/>
    </location>
</feature>
<feature type="region of interest" description="Disordered" evidence="1">
    <location>
        <begin position="1"/>
        <end position="27"/>
    </location>
</feature>
<dbReference type="AlphaFoldDB" id="A0A9P6CR20"/>
<feature type="region of interest" description="Disordered" evidence="1">
    <location>
        <begin position="81"/>
        <end position="108"/>
    </location>
</feature>
<organism evidence="2 3">
    <name type="scientific">Pholiota conissans</name>
    <dbReference type="NCBI Taxonomy" id="109636"/>
    <lineage>
        <taxon>Eukaryota</taxon>
        <taxon>Fungi</taxon>
        <taxon>Dikarya</taxon>
        <taxon>Basidiomycota</taxon>
        <taxon>Agaricomycotina</taxon>
        <taxon>Agaricomycetes</taxon>
        <taxon>Agaricomycetidae</taxon>
        <taxon>Agaricales</taxon>
        <taxon>Agaricineae</taxon>
        <taxon>Strophariaceae</taxon>
        <taxon>Pholiota</taxon>
    </lineage>
</organism>
<dbReference type="Proteomes" id="UP000807469">
    <property type="component" value="Unassembled WGS sequence"/>
</dbReference>
<name>A0A9P6CR20_9AGAR</name>
<evidence type="ECO:0000313" key="2">
    <source>
        <dbReference type="EMBL" id="KAF9470740.1"/>
    </source>
</evidence>
<sequence>MDDRENDRRVDPGAGERAASSVRNATRLSPSLLLSPLSLSPLFSGREISSPSLTQMTAPEPSKLDTSPVFVSVQGSSTLQAPQISITKATPEPSPTTTTGRRGHHKSTLTMPTSSVLKASVVKQSIAIITSLWPPSSTFYKPRIQF</sequence>
<gene>
    <name evidence="2" type="ORF">BDN70DRAFT_939466</name>
</gene>
<accession>A0A9P6CR20</accession>
<dbReference type="EMBL" id="MU155863">
    <property type="protein sequence ID" value="KAF9470740.1"/>
    <property type="molecule type" value="Genomic_DNA"/>
</dbReference>
<feature type="compositionally biased region" description="Polar residues" evidence="1">
    <location>
        <begin position="47"/>
        <end position="57"/>
    </location>
</feature>